<dbReference type="Proteomes" id="UP000199183">
    <property type="component" value="Unassembled WGS sequence"/>
</dbReference>
<organism evidence="1 2">
    <name type="scientific">Paramicrobacterium humi</name>
    <dbReference type="NCBI Taxonomy" id="640635"/>
    <lineage>
        <taxon>Bacteria</taxon>
        <taxon>Bacillati</taxon>
        <taxon>Actinomycetota</taxon>
        <taxon>Actinomycetes</taxon>
        <taxon>Micrococcales</taxon>
        <taxon>Microbacteriaceae</taxon>
        <taxon>Paramicrobacterium</taxon>
    </lineage>
</organism>
<dbReference type="Pfam" id="PF10094">
    <property type="entry name" value="DUF2332"/>
    <property type="match status" value="1"/>
</dbReference>
<evidence type="ECO:0008006" key="3">
    <source>
        <dbReference type="Google" id="ProtNLM"/>
    </source>
</evidence>
<keyword evidence="2" id="KW-1185">Reference proteome</keyword>
<evidence type="ECO:0000313" key="1">
    <source>
        <dbReference type="EMBL" id="SEB37968.1"/>
    </source>
</evidence>
<reference evidence="1 2" key="1">
    <citation type="submission" date="2016-10" db="EMBL/GenBank/DDBJ databases">
        <authorList>
            <person name="de Groot N.N."/>
        </authorList>
    </citation>
    <scope>NUCLEOTIDE SEQUENCE [LARGE SCALE GENOMIC DNA]</scope>
    <source>
        <strain evidence="1 2">DSM 21799</strain>
    </source>
</reference>
<dbReference type="RefSeq" id="WP_218132585.1">
    <property type="nucleotide sequence ID" value="NZ_FNRY01000001.1"/>
</dbReference>
<accession>A0A1H4IXB8</accession>
<dbReference type="InterPro" id="IPR011200">
    <property type="entry name" value="UCP012608"/>
</dbReference>
<dbReference type="EMBL" id="FNRY01000001">
    <property type="protein sequence ID" value="SEB37968.1"/>
    <property type="molecule type" value="Genomic_DNA"/>
</dbReference>
<sequence>MQPLDDDNLLAVSDRYARFARSEAHGNSAFYEAVCEAIAVDEELCARIAELPPAKQQPNLVLASARYLDAPEHAPADFTAWLVDAWPRVRAVALEHRTQTNEPNRTGVLLTLLAQIDGPVALIEVGASGGLCLFPDRYSHTYDDAHRLDPDDGRSAVVTRCETTGAVPFPTRMPRIVSRTGVDLHPLDVSRPEDARWLRALVWPGQREREERLDAAIGIARTTPPALIEGDLNERIGDLVAAVPSGVTPVVQHTAVLAYLDAAGRDRFFDQMRSLPARWISYEGRGVFPRIDAQVPGGVRADENRFIVSFDARPVAFAAPHGQRLDWM</sequence>
<name>A0A1H4IXB8_9MICO</name>
<evidence type="ECO:0000313" key="2">
    <source>
        <dbReference type="Proteomes" id="UP000199183"/>
    </source>
</evidence>
<dbReference type="STRING" id="640635.SAMN04489806_0307"/>
<gene>
    <name evidence="1" type="ORF">SAMN04489806_0307</name>
</gene>
<protein>
    <recommendedName>
        <fullName evidence="3">DUF2332 domain-containing protein</fullName>
    </recommendedName>
</protein>
<proteinExistence type="predicted"/>
<dbReference type="AlphaFoldDB" id="A0A1H4IXB8"/>